<dbReference type="NCBIfam" id="TIGR01230">
    <property type="entry name" value="agmatinase"/>
    <property type="match status" value="1"/>
</dbReference>
<reference evidence="6 7" key="1">
    <citation type="submission" date="2017-08" db="EMBL/GenBank/DDBJ databases">
        <title>Complete genome of Colwellia sp. NB097-1, a psychrophile bacterium ioslated from Bering Sea.</title>
        <authorList>
            <person name="Chen X."/>
        </authorList>
    </citation>
    <scope>NUCLEOTIDE SEQUENCE [LARGE SCALE GENOMIC DNA]</scope>
    <source>
        <strain evidence="6 7">NB097-1</strain>
    </source>
</reference>
<feature type="binding site" evidence="4">
    <location>
        <position position="122"/>
    </location>
    <ligand>
        <name>Mn(2+)</name>
        <dbReference type="ChEBI" id="CHEBI:29035"/>
        <label>1</label>
    </ligand>
</feature>
<dbReference type="CDD" id="cd11593">
    <property type="entry name" value="Agmatinase-like_2"/>
    <property type="match status" value="1"/>
</dbReference>
<dbReference type="InterPro" id="IPR020855">
    <property type="entry name" value="Ureohydrolase_Mn_BS"/>
</dbReference>
<protein>
    <submittedName>
        <fullName evidence="6">Agmatinase</fullName>
    </submittedName>
</protein>
<evidence type="ECO:0000256" key="5">
    <source>
        <dbReference type="RuleBase" id="RU003684"/>
    </source>
</evidence>
<dbReference type="PIRSF" id="PIRSF036979">
    <property type="entry name" value="Arginase"/>
    <property type="match status" value="1"/>
</dbReference>
<evidence type="ECO:0000313" key="6">
    <source>
        <dbReference type="EMBL" id="ASP48198.1"/>
    </source>
</evidence>
<dbReference type="GO" id="GO:0046872">
    <property type="term" value="F:metal ion binding"/>
    <property type="evidence" value="ECO:0007669"/>
    <property type="project" value="UniProtKB-KW"/>
</dbReference>
<dbReference type="Gene3D" id="3.40.800.10">
    <property type="entry name" value="Ureohydrolase domain"/>
    <property type="match status" value="1"/>
</dbReference>
<dbReference type="EMBL" id="CP020465">
    <property type="protein sequence ID" value="ASP48198.1"/>
    <property type="molecule type" value="Genomic_DNA"/>
</dbReference>
<organism evidence="6 7">
    <name type="scientific">Cognaticolwellia beringensis</name>
    <dbReference type="NCBI Taxonomy" id="1967665"/>
    <lineage>
        <taxon>Bacteria</taxon>
        <taxon>Pseudomonadati</taxon>
        <taxon>Pseudomonadota</taxon>
        <taxon>Gammaproteobacteria</taxon>
        <taxon>Alteromonadales</taxon>
        <taxon>Colwelliaceae</taxon>
        <taxon>Cognaticolwellia</taxon>
    </lineage>
</organism>
<dbReference type="SUPFAM" id="SSF52768">
    <property type="entry name" value="Arginase/deacetylase"/>
    <property type="match status" value="1"/>
</dbReference>
<dbReference type="OrthoDB" id="9789727at2"/>
<feature type="binding site" evidence="4">
    <location>
        <position position="124"/>
    </location>
    <ligand>
        <name>Mn(2+)</name>
        <dbReference type="ChEBI" id="CHEBI:29035"/>
        <label>2</label>
    </ligand>
</feature>
<keyword evidence="4" id="KW-0464">Manganese</keyword>
<dbReference type="InterPro" id="IPR006035">
    <property type="entry name" value="Ureohydrolase"/>
</dbReference>
<dbReference type="AlphaFoldDB" id="A0A222G8G7"/>
<feature type="binding site" evidence="4">
    <location>
        <position position="200"/>
    </location>
    <ligand>
        <name>Mn(2+)</name>
        <dbReference type="ChEBI" id="CHEBI:29035"/>
        <label>1</label>
    </ligand>
</feature>
<proteinExistence type="inferred from homology"/>
<evidence type="ECO:0000256" key="1">
    <source>
        <dbReference type="ARBA" id="ARBA00009227"/>
    </source>
</evidence>
<dbReference type="PROSITE" id="PS01053">
    <property type="entry name" value="ARGINASE_1"/>
    <property type="match status" value="1"/>
</dbReference>
<keyword evidence="3 5" id="KW-0378">Hydrolase</keyword>
<dbReference type="PROSITE" id="PS51409">
    <property type="entry name" value="ARGINASE_2"/>
    <property type="match status" value="1"/>
</dbReference>
<evidence type="ECO:0000256" key="3">
    <source>
        <dbReference type="ARBA" id="ARBA00022801"/>
    </source>
</evidence>
<evidence type="ECO:0000256" key="2">
    <source>
        <dbReference type="ARBA" id="ARBA00022723"/>
    </source>
</evidence>
<dbReference type="RefSeq" id="WP_081151457.1">
    <property type="nucleotide sequence ID" value="NZ_CP020465.1"/>
</dbReference>
<dbReference type="InterPro" id="IPR023696">
    <property type="entry name" value="Ureohydrolase_dom_sf"/>
</dbReference>
<comment type="cofactor">
    <cofactor evidence="4">
        <name>Mn(2+)</name>
        <dbReference type="ChEBI" id="CHEBI:29035"/>
    </cofactor>
    <text evidence="4">Binds 2 manganese ions per subunit.</text>
</comment>
<comment type="similarity">
    <text evidence="1">Belongs to the arginase family. Agmatinase subfamily.</text>
</comment>
<dbReference type="KEGG" id="cber:B5D82_10780"/>
<feature type="binding site" evidence="4">
    <location>
        <position position="120"/>
    </location>
    <ligand>
        <name>Mn(2+)</name>
        <dbReference type="ChEBI" id="CHEBI:29035"/>
        <label>1</label>
    </ligand>
</feature>
<dbReference type="PANTHER" id="PTHR11358">
    <property type="entry name" value="ARGINASE/AGMATINASE"/>
    <property type="match status" value="1"/>
</dbReference>
<gene>
    <name evidence="6" type="primary">speB</name>
    <name evidence="6" type="ORF">B5D82_10780</name>
</gene>
<feature type="binding site" evidence="4">
    <location>
        <position position="198"/>
    </location>
    <ligand>
        <name>Mn(2+)</name>
        <dbReference type="ChEBI" id="CHEBI:29035"/>
        <label>1</label>
    </ligand>
</feature>
<dbReference type="GO" id="GO:0008783">
    <property type="term" value="F:agmatinase activity"/>
    <property type="evidence" value="ECO:0007669"/>
    <property type="project" value="TreeGrafter"/>
</dbReference>
<name>A0A222G8G7_9GAMM</name>
<dbReference type="Proteomes" id="UP000202259">
    <property type="component" value="Chromosome"/>
</dbReference>
<keyword evidence="2 4" id="KW-0479">Metal-binding</keyword>
<keyword evidence="7" id="KW-1185">Reference proteome</keyword>
<dbReference type="InterPro" id="IPR005925">
    <property type="entry name" value="Agmatinase-rel"/>
</dbReference>
<accession>A0A222G8G7</accession>
<dbReference type="Pfam" id="PF00491">
    <property type="entry name" value="Arginase"/>
    <property type="match status" value="1"/>
</dbReference>
<evidence type="ECO:0000313" key="7">
    <source>
        <dbReference type="Proteomes" id="UP000202259"/>
    </source>
</evidence>
<dbReference type="PANTHER" id="PTHR11358:SF26">
    <property type="entry name" value="GUANIDINO ACID HYDROLASE, MITOCHONDRIAL"/>
    <property type="match status" value="1"/>
</dbReference>
<sequence length="271" mass="30210">MTENKIFKVALLGVPFDDNSSFERGPALAPSKIREVLNHGSLNGASELGVNLRESKQWLDAGDVNIAPSDNFIDEIERRCDQLLSENNRILTLGGDHSISYPILKSYRKAFDKITILHIDAHSDLYDSFKGNRYSNACPFARVMEDGLCERLVQVGIRTLNLHQTEQITKFNVESLEMRHWPLSQPLVFEHPVYLSLDIDGIDPAFAPGVSHREPGGLTSREVINLIHQINTPLVGADIVEFNPNKDIDNMTAQLAAKLVKEVAGKMLIAI</sequence>
<evidence type="ECO:0000256" key="4">
    <source>
        <dbReference type="PIRSR" id="PIRSR036979-1"/>
    </source>
</evidence>
<dbReference type="GO" id="GO:0033389">
    <property type="term" value="P:putrescine biosynthetic process from arginine, via agmatine"/>
    <property type="evidence" value="ECO:0007669"/>
    <property type="project" value="TreeGrafter"/>
</dbReference>
<feature type="binding site" evidence="4">
    <location>
        <position position="97"/>
    </location>
    <ligand>
        <name>Mn(2+)</name>
        <dbReference type="ChEBI" id="CHEBI:29035"/>
        <label>1</label>
    </ligand>
</feature>